<sequence>MSERQPLVAVIGATATGKTALAISLAQQFGGEIINADSRQVYSGMDIGTAKPTAGERAAAVHHLIDIRRPDLPLSLGEWLPMAREAIAEISSRGRLPILCGGTGQYVWALLEGWRVPAVPPDMELRANLEKRAEASGASALWQELAAADPERAAQINPRNVRRVIRALELQRNARSARAETPPYRALTIGLASERAMLYEKIDARVDRMMADGLLDEARYLARCGFVLGQGPLSGVGYSQLGQFLDGELTLPEAVARIKTRTHALVRRQNTWFKSGDVRITWLDATGRLPTAEARARVHRFLGSTTPCGTIGPDLQDGIPAG</sequence>
<dbReference type="GO" id="GO:0006400">
    <property type="term" value="P:tRNA modification"/>
    <property type="evidence" value="ECO:0007669"/>
    <property type="project" value="TreeGrafter"/>
</dbReference>
<accession>A0AA35TKI6</accession>
<evidence type="ECO:0000256" key="10">
    <source>
        <dbReference type="RuleBase" id="RU003785"/>
    </source>
</evidence>
<keyword evidence="7 10" id="KW-0067">ATP-binding</keyword>
<organism evidence="11 12">
    <name type="scientific">Geodia barretti</name>
    <name type="common">Barrett's horny sponge</name>
    <dbReference type="NCBI Taxonomy" id="519541"/>
    <lineage>
        <taxon>Eukaryota</taxon>
        <taxon>Metazoa</taxon>
        <taxon>Porifera</taxon>
        <taxon>Demospongiae</taxon>
        <taxon>Heteroscleromorpha</taxon>
        <taxon>Tetractinellida</taxon>
        <taxon>Astrophorina</taxon>
        <taxon>Geodiidae</taxon>
        <taxon>Geodia</taxon>
    </lineage>
</organism>
<evidence type="ECO:0000313" key="12">
    <source>
        <dbReference type="Proteomes" id="UP001174909"/>
    </source>
</evidence>
<evidence type="ECO:0000256" key="1">
    <source>
        <dbReference type="ARBA" id="ARBA00001946"/>
    </source>
</evidence>
<dbReference type="Gene3D" id="1.10.20.140">
    <property type="match status" value="1"/>
</dbReference>
<dbReference type="Proteomes" id="UP001174909">
    <property type="component" value="Unassembled WGS sequence"/>
</dbReference>
<evidence type="ECO:0000256" key="8">
    <source>
        <dbReference type="ARBA" id="ARBA00022842"/>
    </source>
</evidence>
<proteinExistence type="inferred from homology"/>
<dbReference type="GO" id="GO:0052381">
    <property type="term" value="F:tRNA dimethylallyltransferase activity"/>
    <property type="evidence" value="ECO:0007669"/>
    <property type="project" value="UniProtKB-EC"/>
</dbReference>
<dbReference type="AlphaFoldDB" id="A0AA35TKI6"/>
<protein>
    <recommendedName>
        <fullName evidence="3">tRNA dimethylallyltransferase</fullName>
        <ecNumber evidence="3">2.5.1.75</ecNumber>
    </recommendedName>
</protein>
<evidence type="ECO:0000256" key="5">
    <source>
        <dbReference type="ARBA" id="ARBA00022694"/>
    </source>
</evidence>
<evidence type="ECO:0000256" key="7">
    <source>
        <dbReference type="ARBA" id="ARBA00022840"/>
    </source>
</evidence>
<evidence type="ECO:0000256" key="3">
    <source>
        <dbReference type="ARBA" id="ARBA00012665"/>
    </source>
</evidence>
<dbReference type="NCBIfam" id="TIGR00174">
    <property type="entry name" value="miaA"/>
    <property type="match status" value="1"/>
</dbReference>
<dbReference type="Pfam" id="PF01715">
    <property type="entry name" value="IPPT"/>
    <property type="match status" value="1"/>
</dbReference>
<comment type="similarity">
    <text evidence="2 10">Belongs to the IPP transferase family.</text>
</comment>
<evidence type="ECO:0000256" key="6">
    <source>
        <dbReference type="ARBA" id="ARBA00022741"/>
    </source>
</evidence>
<dbReference type="HAMAP" id="MF_00185">
    <property type="entry name" value="IPP_trans"/>
    <property type="match status" value="1"/>
</dbReference>
<keyword evidence="6 10" id="KW-0547">Nucleotide-binding</keyword>
<comment type="catalytic activity">
    <reaction evidence="9">
        <text>adenosine(37) in tRNA + dimethylallyl diphosphate = N(6)-dimethylallyladenosine(37) in tRNA + diphosphate</text>
        <dbReference type="Rhea" id="RHEA:26482"/>
        <dbReference type="Rhea" id="RHEA-COMP:10162"/>
        <dbReference type="Rhea" id="RHEA-COMP:10375"/>
        <dbReference type="ChEBI" id="CHEBI:33019"/>
        <dbReference type="ChEBI" id="CHEBI:57623"/>
        <dbReference type="ChEBI" id="CHEBI:74411"/>
        <dbReference type="ChEBI" id="CHEBI:74415"/>
        <dbReference type="EC" id="2.5.1.75"/>
    </reaction>
</comment>
<dbReference type="InterPro" id="IPR027417">
    <property type="entry name" value="P-loop_NTPase"/>
</dbReference>
<comment type="cofactor">
    <cofactor evidence="1">
        <name>Mg(2+)</name>
        <dbReference type="ChEBI" id="CHEBI:18420"/>
    </cofactor>
</comment>
<name>A0AA35TKI6_GEOBA</name>
<reference evidence="11" key="1">
    <citation type="submission" date="2023-03" db="EMBL/GenBank/DDBJ databases">
        <authorList>
            <person name="Steffen K."/>
            <person name="Cardenas P."/>
        </authorList>
    </citation>
    <scope>NUCLEOTIDE SEQUENCE</scope>
</reference>
<dbReference type="PANTHER" id="PTHR11088">
    <property type="entry name" value="TRNA DIMETHYLALLYLTRANSFERASE"/>
    <property type="match status" value="1"/>
</dbReference>
<dbReference type="InterPro" id="IPR039657">
    <property type="entry name" value="Dimethylallyltransferase"/>
</dbReference>
<keyword evidence="12" id="KW-1185">Reference proteome</keyword>
<keyword evidence="4 10" id="KW-0808">Transferase</keyword>
<dbReference type="InterPro" id="IPR018022">
    <property type="entry name" value="IPT"/>
</dbReference>
<gene>
    <name evidence="11" type="ORF">GBAR_LOCUS27095</name>
</gene>
<dbReference type="SUPFAM" id="SSF52540">
    <property type="entry name" value="P-loop containing nucleoside triphosphate hydrolases"/>
    <property type="match status" value="1"/>
</dbReference>
<evidence type="ECO:0000313" key="11">
    <source>
        <dbReference type="EMBL" id="CAI8049246.1"/>
    </source>
</evidence>
<keyword evidence="8" id="KW-0460">Magnesium</keyword>
<keyword evidence="5" id="KW-0819">tRNA processing</keyword>
<dbReference type="EC" id="2.5.1.75" evidence="3"/>
<evidence type="ECO:0000256" key="2">
    <source>
        <dbReference type="ARBA" id="ARBA00005842"/>
    </source>
</evidence>
<evidence type="ECO:0000256" key="4">
    <source>
        <dbReference type="ARBA" id="ARBA00022679"/>
    </source>
</evidence>
<evidence type="ECO:0000256" key="9">
    <source>
        <dbReference type="ARBA" id="ARBA00049563"/>
    </source>
</evidence>
<dbReference type="Gene3D" id="3.40.50.300">
    <property type="entry name" value="P-loop containing nucleotide triphosphate hydrolases"/>
    <property type="match status" value="1"/>
</dbReference>
<dbReference type="GO" id="GO:0005524">
    <property type="term" value="F:ATP binding"/>
    <property type="evidence" value="ECO:0007669"/>
    <property type="project" value="UniProtKB-KW"/>
</dbReference>
<comment type="caution">
    <text evidence="11">The sequence shown here is derived from an EMBL/GenBank/DDBJ whole genome shotgun (WGS) entry which is preliminary data.</text>
</comment>
<dbReference type="PANTHER" id="PTHR11088:SF60">
    <property type="entry name" value="TRNA DIMETHYLALLYLTRANSFERASE"/>
    <property type="match status" value="1"/>
</dbReference>
<dbReference type="EMBL" id="CASHTH010003782">
    <property type="protein sequence ID" value="CAI8049246.1"/>
    <property type="molecule type" value="Genomic_DNA"/>
</dbReference>